<gene>
    <name evidence="3" type="ORF">Vau01_054800</name>
</gene>
<dbReference type="AlphaFoldDB" id="A0A8J3Z5P9"/>
<proteinExistence type="predicted"/>
<dbReference type="InterPro" id="IPR010252">
    <property type="entry name" value="HutF"/>
</dbReference>
<evidence type="ECO:0000259" key="2">
    <source>
        <dbReference type="Pfam" id="PF01979"/>
    </source>
</evidence>
<dbReference type="Pfam" id="PF01979">
    <property type="entry name" value="Amidohydro_1"/>
    <property type="match status" value="1"/>
</dbReference>
<dbReference type="SUPFAM" id="SSF51556">
    <property type="entry name" value="Metallo-dependent hydrolases"/>
    <property type="match status" value="1"/>
</dbReference>
<dbReference type="InterPro" id="IPR032466">
    <property type="entry name" value="Metal_Hydrolase"/>
</dbReference>
<dbReference type="NCBIfam" id="NF006681">
    <property type="entry name" value="PRK09229.1-2"/>
    <property type="match status" value="1"/>
</dbReference>
<dbReference type="EMBL" id="BOPG01000033">
    <property type="protein sequence ID" value="GIJ57964.1"/>
    <property type="molecule type" value="Genomic_DNA"/>
</dbReference>
<dbReference type="InterPro" id="IPR050287">
    <property type="entry name" value="MTA/SAH_deaminase"/>
</dbReference>
<feature type="domain" description="Amidohydrolase-related" evidence="2">
    <location>
        <begin position="48"/>
        <end position="414"/>
    </location>
</feature>
<protein>
    <submittedName>
        <fullName evidence="3">Formimidoylglutamate deiminase</fullName>
    </submittedName>
</protein>
<dbReference type="NCBIfam" id="TIGR02022">
    <property type="entry name" value="hutF"/>
    <property type="match status" value="1"/>
</dbReference>
<dbReference type="Gene3D" id="2.30.40.10">
    <property type="entry name" value="Urease, subunit C, domain 1"/>
    <property type="match status" value="1"/>
</dbReference>
<dbReference type="InterPro" id="IPR011059">
    <property type="entry name" value="Metal-dep_hydrolase_composite"/>
</dbReference>
<dbReference type="Gene3D" id="3.20.20.140">
    <property type="entry name" value="Metal-dependent hydrolases"/>
    <property type="match status" value="1"/>
</dbReference>
<evidence type="ECO:0000313" key="3">
    <source>
        <dbReference type="EMBL" id="GIJ57964.1"/>
    </source>
</evidence>
<name>A0A8J3Z5P9_9ACTN</name>
<dbReference type="Proteomes" id="UP000612585">
    <property type="component" value="Unassembled WGS sequence"/>
</dbReference>
<keyword evidence="4" id="KW-1185">Reference proteome</keyword>
<evidence type="ECO:0000256" key="1">
    <source>
        <dbReference type="ARBA" id="ARBA00022801"/>
    </source>
</evidence>
<dbReference type="SUPFAM" id="SSF51338">
    <property type="entry name" value="Composite domain of metallo-dependent hydrolases"/>
    <property type="match status" value="1"/>
</dbReference>
<sequence>MSQRYWCEFAWIDGQVRADVWLTVDGGRFTEVTLDAAPDGIRLYGLTLPGLANAHSHAFHRALRGRVEPGHESGSFWTWRDAMYGVADSLDPDTYFALARAVYAEMALAGVTCVGEFHYLHHGPGGTPYDDPNAMGAALMSAAAEAGIRITLLDTCYLTSTVDGQPLRGPQRRFGDGSAAGWAERVSAVRPAGPGALIGAAVHSVRAVPDAELPVVMEWAAGKPVHVHVSEQPAENKASLVHYGRTPTAVLADAGVLGPTTTAVHATHLTDADRAALGDSGTAVCLCPTTERDLADGLGPAAALADAGSPLCLGSDSHAVIDLFEEARGMELHERLRTGHRGLFPAAALVRAATIGGHAALGWSDAGTIAPGARADLVTVALDSVRTTGCRPPEAVFAATAADVRHVLVDGRPVVRDGVHQLVPDVARALGDAIAAVLP</sequence>
<dbReference type="PANTHER" id="PTHR43794:SF11">
    <property type="entry name" value="AMIDOHYDROLASE-RELATED DOMAIN-CONTAINING PROTEIN"/>
    <property type="match status" value="1"/>
</dbReference>
<comment type="caution">
    <text evidence="3">The sequence shown here is derived from an EMBL/GenBank/DDBJ whole genome shotgun (WGS) entry which is preliminary data.</text>
</comment>
<organism evidence="3 4">
    <name type="scientific">Virgisporangium aurantiacum</name>
    <dbReference type="NCBI Taxonomy" id="175570"/>
    <lineage>
        <taxon>Bacteria</taxon>
        <taxon>Bacillati</taxon>
        <taxon>Actinomycetota</taxon>
        <taxon>Actinomycetes</taxon>
        <taxon>Micromonosporales</taxon>
        <taxon>Micromonosporaceae</taxon>
        <taxon>Virgisporangium</taxon>
    </lineage>
</organism>
<accession>A0A8J3Z5P9</accession>
<keyword evidence="1" id="KW-0378">Hydrolase</keyword>
<dbReference type="GO" id="GO:0016810">
    <property type="term" value="F:hydrolase activity, acting on carbon-nitrogen (but not peptide) bonds"/>
    <property type="evidence" value="ECO:0007669"/>
    <property type="project" value="InterPro"/>
</dbReference>
<dbReference type="InterPro" id="IPR006680">
    <property type="entry name" value="Amidohydro-rel"/>
</dbReference>
<reference evidence="3" key="1">
    <citation type="submission" date="2021-01" db="EMBL/GenBank/DDBJ databases">
        <title>Whole genome shotgun sequence of Virgisporangium aurantiacum NBRC 16421.</title>
        <authorList>
            <person name="Komaki H."/>
            <person name="Tamura T."/>
        </authorList>
    </citation>
    <scope>NUCLEOTIDE SEQUENCE</scope>
    <source>
        <strain evidence="3">NBRC 16421</strain>
    </source>
</reference>
<dbReference type="PANTHER" id="PTHR43794">
    <property type="entry name" value="AMINOHYDROLASE SSNA-RELATED"/>
    <property type="match status" value="1"/>
</dbReference>
<evidence type="ECO:0000313" key="4">
    <source>
        <dbReference type="Proteomes" id="UP000612585"/>
    </source>
</evidence>